<protein>
    <submittedName>
        <fullName evidence="1">Uncharacterized protein</fullName>
    </submittedName>
</protein>
<dbReference type="RefSeq" id="WP_181374626.1">
    <property type="nucleotide sequence ID" value="NZ_KP942676.1"/>
</dbReference>
<gene>
    <name evidence="1" type="ORF">pA_00010</name>
</gene>
<name>A0A0K0MNQ3_PECCA</name>
<dbReference type="AlphaFoldDB" id="A0A0K0MNQ3"/>
<evidence type="ECO:0000313" key="1">
    <source>
        <dbReference type="EMBL" id="AKG47450.1"/>
    </source>
</evidence>
<dbReference type="EMBL" id="KP942676">
    <property type="protein sequence ID" value="AKG47450.1"/>
    <property type="molecule type" value="Genomic_DNA"/>
</dbReference>
<reference evidence="1" key="2">
    <citation type="submission" date="2015-03" db="EMBL/GenBank/DDBJ databases">
        <authorList>
            <person name="Welte C."/>
            <person name="de Graaf R."/>
            <person name="van den Bosch T.J.M."/>
            <person name="Op den Camp H."/>
            <person name="van Dam N."/>
            <person name="Jetten M."/>
        </authorList>
    </citation>
    <scope>NUCLEOTIDE SEQUENCE</scope>
    <source>
        <plasmid evidence="1">Drgb1</plasmid>
    </source>
</reference>
<accession>A0A0K0MNQ3</accession>
<proteinExistence type="predicted"/>
<organism evidence="1">
    <name type="scientific">Pectobacterium carotovorum</name>
    <name type="common">Erwinia carotovora</name>
    <dbReference type="NCBI Taxonomy" id="554"/>
    <lineage>
        <taxon>Bacteria</taxon>
        <taxon>Pseudomonadati</taxon>
        <taxon>Pseudomonadota</taxon>
        <taxon>Gammaproteobacteria</taxon>
        <taxon>Enterobacterales</taxon>
        <taxon>Pectobacteriaceae</taxon>
        <taxon>Pectobacterium</taxon>
    </lineage>
</organism>
<sequence length="101" mass="12202">MNGGINKNRKFTNLFIDHAALERDLELDQKIEQQREENRRHLRLKIRIADKYRQARETHKQHSTCERLSHNLSLLDKTPIYSNGRELYTLTPQFEKRLFIL</sequence>
<keyword evidence="1" id="KW-0614">Plasmid</keyword>
<geneLocation type="plasmid" evidence="1">
    <name>Drgb1</name>
</geneLocation>
<reference evidence="1" key="1">
    <citation type="journal article" date="2015" name="Environ. Microbiol.">
        <title>Plasmids from the gut microbiome of cabbage root fly larvae encode SaxA that catalyses the conversion of the plant toxin 2-phenylethyl isothiocyanate.</title>
        <authorList>
            <person name="Welte C.U."/>
            <person name="de Graaf R.M."/>
            <person name="van den Bosch T.J."/>
            <person name="Op den Camp H.J."/>
            <person name="van Dam N.M."/>
            <person name="Jetten M.S."/>
        </authorList>
    </citation>
    <scope>NUCLEOTIDE SEQUENCE</scope>
    <source>
        <plasmid evidence="1">Drgb1</plasmid>
    </source>
</reference>